<organism evidence="3 4">
    <name type="scientific">Hydnum rufescens UP504</name>
    <dbReference type="NCBI Taxonomy" id="1448309"/>
    <lineage>
        <taxon>Eukaryota</taxon>
        <taxon>Fungi</taxon>
        <taxon>Dikarya</taxon>
        <taxon>Basidiomycota</taxon>
        <taxon>Agaricomycotina</taxon>
        <taxon>Agaricomycetes</taxon>
        <taxon>Cantharellales</taxon>
        <taxon>Hydnaceae</taxon>
        <taxon>Hydnum</taxon>
    </lineage>
</organism>
<comment type="caution">
    <text evidence="3">The sequence shown here is derived from an EMBL/GenBank/DDBJ whole genome shotgun (WGS) entry which is preliminary data.</text>
</comment>
<reference evidence="3" key="1">
    <citation type="journal article" date="2020" name="Nat. Commun.">
        <title>Large-scale genome sequencing of mycorrhizal fungi provides insights into the early evolution of symbiotic traits.</title>
        <authorList>
            <person name="Miyauchi S."/>
            <person name="Kiss E."/>
            <person name="Kuo A."/>
            <person name="Drula E."/>
            <person name="Kohler A."/>
            <person name="Sanchez-Garcia M."/>
            <person name="Morin E."/>
            <person name="Andreopoulos B."/>
            <person name="Barry K.W."/>
            <person name="Bonito G."/>
            <person name="Buee M."/>
            <person name="Carver A."/>
            <person name="Chen C."/>
            <person name="Cichocki N."/>
            <person name="Clum A."/>
            <person name="Culley D."/>
            <person name="Crous P.W."/>
            <person name="Fauchery L."/>
            <person name="Girlanda M."/>
            <person name="Hayes R.D."/>
            <person name="Keri Z."/>
            <person name="LaButti K."/>
            <person name="Lipzen A."/>
            <person name="Lombard V."/>
            <person name="Magnuson J."/>
            <person name="Maillard F."/>
            <person name="Murat C."/>
            <person name="Nolan M."/>
            <person name="Ohm R.A."/>
            <person name="Pangilinan J."/>
            <person name="Pereira M.F."/>
            <person name="Perotto S."/>
            <person name="Peter M."/>
            <person name="Pfister S."/>
            <person name="Riley R."/>
            <person name="Sitrit Y."/>
            <person name="Stielow J.B."/>
            <person name="Szollosi G."/>
            <person name="Zifcakova L."/>
            <person name="Stursova M."/>
            <person name="Spatafora J.W."/>
            <person name="Tedersoo L."/>
            <person name="Vaario L.M."/>
            <person name="Yamada A."/>
            <person name="Yan M."/>
            <person name="Wang P."/>
            <person name="Xu J."/>
            <person name="Bruns T."/>
            <person name="Baldrian P."/>
            <person name="Vilgalys R."/>
            <person name="Dunand C."/>
            <person name="Henrissat B."/>
            <person name="Grigoriev I.V."/>
            <person name="Hibbett D."/>
            <person name="Nagy L.G."/>
            <person name="Martin F.M."/>
        </authorList>
    </citation>
    <scope>NUCLEOTIDE SEQUENCE</scope>
    <source>
        <strain evidence="3">UP504</strain>
    </source>
</reference>
<dbReference type="PROSITE" id="PS50097">
    <property type="entry name" value="BTB"/>
    <property type="match status" value="1"/>
</dbReference>
<evidence type="ECO:0000313" key="4">
    <source>
        <dbReference type="Proteomes" id="UP000886523"/>
    </source>
</evidence>
<name>A0A9P6B4P2_9AGAM</name>
<dbReference type="SMART" id="SM00225">
    <property type="entry name" value="BTB"/>
    <property type="match status" value="1"/>
</dbReference>
<accession>A0A9P6B4P2</accession>
<protein>
    <recommendedName>
        <fullName evidence="1">BTB domain-containing protein</fullName>
    </recommendedName>
</protein>
<evidence type="ECO:0000259" key="1">
    <source>
        <dbReference type="PROSITE" id="PS50097"/>
    </source>
</evidence>
<evidence type="ECO:0000313" key="2">
    <source>
        <dbReference type="EMBL" id="KAF9508678.1"/>
    </source>
</evidence>
<gene>
    <name evidence="2" type="ORF">BS47DRAFT_213410</name>
    <name evidence="3" type="ORF">BS47DRAFT_465390</name>
</gene>
<dbReference type="OrthoDB" id="3357985at2759"/>
<dbReference type="Pfam" id="PF00651">
    <property type="entry name" value="BTB"/>
    <property type="match status" value="1"/>
</dbReference>
<dbReference type="CDD" id="cd18186">
    <property type="entry name" value="BTB_POZ_ZBTB_KLHL-like"/>
    <property type="match status" value="1"/>
</dbReference>
<feature type="domain" description="BTB" evidence="1">
    <location>
        <begin position="18"/>
        <end position="87"/>
    </location>
</feature>
<dbReference type="EMBL" id="MU128930">
    <property type="protein sequence ID" value="KAF9517601.1"/>
    <property type="molecule type" value="Genomic_DNA"/>
</dbReference>
<proteinExistence type="predicted"/>
<dbReference type="SUPFAM" id="SSF54695">
    <property type="entry name" value="POZ domain"/>
    <property type="match status" value="1"/>
</dbReference>
<dbReference type="Gene3D" id="3.30.710.10">
    <property type="entry name" value="Potassium Channel Kv1.1, Chain A"/>
    <property type="match status" value="1"/>
</dbReference>
<evidence type="ECO:0000313" key="3">
    <source>
        <dbReference type="EMBL" id="KAF9517601.1"/>
    </source>
</evidence>
<dbReference type="Proteomes" id="UP000886523">
    <property type="component" value="Unassembled WGS sequence"/>
</dbReference>
<dbReference type="InterPro" id="IPR000210">
    <property type="entry name" value="BTB/POZ_dom"/>
</dbReference>
<dbReference type="InterPro" id="IPR011333">
    <property type="entry name" value="SKP1/BTB/POZ_sf"/>
</dbReference>
<dbReference type="AlphaFoldDB" id="A0A9P6B4P2"/>
<sequence length="187" mass="20783">MPVPVEDPFPFPLSFDDGDVILRAGDAEFKVHICLLRLVSPFFRTMFSLPQPNVGKSEIPVIPMDDNAASLDFVLRSIYPLKRPLATSIEQAQKVLEVAEKLDVEYVAGAVRTSLSELLAAEPNPLRSWAIATRHGLEGAQKAAILRFDPNSYRPSATPPRELLYVNGLQYHELVEARKKSFGIRGL</sequence>
<keyword evidence="4" id="KW-1185">Reference proteome</keyword>
<dbReference type="EMBL" id="MU129054">
    <property type="protein sequence ID" value="KAF9508678.1"/>
    <property type="molecule type" value="Genomic_DNA"/>
</dbReference>